<dbReference type="OrthoDB" id="9815750at2"/>
<dbReference type="SUPFAM" id="SSF55874">
    <property type="entry name" value="ATPase domain of HSP90 chaperone/DNA topoisomerase II/histidine kinase"/>
    <property type="match status" value="1"/>
</dbReference>
<evidence type="ECO:0000256" key="4">
    <source>
        <dbReference type="ARBA" id="ARBA00022840"/>
    </source>
</evidence>
<keyword evidence="6" id="KW-0812">Transmembrane</keyword>
<keyword evidence="6" id="KW-1133">Transmembrane helix</keyword>
<keyword evidence="1" id="KW-0808">Transferase</keyword>
<dbReference type="PANTHER" id="PTHR34220:SF7">
    <property type="entry name" value="SENSOR HISTIDINE KINASE YPDA"/>
    <property type="match status" value="1"/>
</dbReference>
<dbReference type="Gene3D" id="3.30.565.10">
    <property type="entry name" value="Histidine kinase-like ATPase, C-terminal domain"/>
    <property type="match status" value="1"/>
</dbReference>
<dbReference type="AlphaFoldDB" id="A0A6B8RWU6"/>
<evidence type="ECO:0000313" key="9">
    <source>
        <dbReference type="Proteomes" id="UP000426246"/>
    </source>
</evidence>
<keyword evidence="9" id="KW-1185">Reference proteome</keyword>
<evidence type="ECO:0000259" key="7">
    <source>
        <dbReference type="PROSITE" id="PS50109"/>
    </source>
</evidence>
<evidence type="ECO:0000313" key="8">
    <source>
        <dbReference type="EMBL" id="QGR00215.1"/>
    </source>
</evidence>
<sequence>MVGICTVAIIRGFSFKVFQVQLVYIVITVVSVLFFIFLNETINEMLRKNRQLQSDAKDAEIAFLRSQIKPHFLYNTLNSIASLCIDAPNKAEELTLDLSQYLRSSFNFKQLDSLTTIENELALINAYINIEKARFGARLGVEFDVDANLDFEIPSLILQPLVENAIRHGLMSSLQGGTVKISIKRRDDTVLSFSVEDNGGGMSETKREEILKPDINKKGVGLWNISQRIKLLYGNNLRIESAEGVGTKVFFEIPVLLNRQIGG</sequence>
<dbReference type="InterPro" id="IPR003594">
    <property type="entry name" value="HATPase_dom"/>
</dbReference>
<reference evidence="9" key="1">
    <citation type="submission" date="2018-11" db="EMBL/GenBank/DDBJ databases">
        <title>Complete genome sequence of Paenibacillus sp. ML311-T8.</title>
        <authorList>
            <person name="Nam Y.-D."/>
            <person name="Kang J."/>
            <person name="Chung W.-H."/>
            <person name="Park Y.S."/>
        </authorList>
    </citation>
    <scope>NUCLEOTIDE SEQUENCE [LARGE SCALE GENOMIC DNA]</scope>
    <source>
        <strain evidence="9">ML311-T8</strain>
    </source>
</reference>
<feature type="transmembrane region" description="Helical" evidence="6">
    <location>
        <begin position="22"/>
        <end position="42"/>
    </location>
</feature>
<dbReference type="EMBL" id="CP034235">
    <property type="protein sequence ID" value="QGR00215.1"/>
    <property type="molecule type" value="Genomic_DNA"/>
</dbReference>
<accession>A0A6B8RWU6</accession>
<dbReference type="Pfam" id="PF06580">
    <property type="entry name" value="His_kinase"/>
    <property type="match status" value="1"/>
</dbReference>
<dbReference type="SMART" id="SM00387">
    <property type="entry name" value="HATPase_c"/>
    <property type="match status" value="1"/>
</dbReference>
<dbReference type="InterPro" id="IPR050640">
    <property type="entry name" value="Bact_2-comp_sensor_kinase"/>
</dbReference>
<feature type="domain" description="Histidine kinase" evidence="7">
    <location>
        <begin position="157"/>
        <end position="257"/>
    </location>
</feature>
<evidence type="ECO:0000256" key="2">
    <source>
        <dbReference type="ARBA" id="ARBA00022741"/>
    </source>
</evidence>
<evidence type="ECO:0000256" key="3">
    <source>
        <dbReference type="ARBA" id="ARBA00022777"/>
    </source>
</evidence>
<dbReference type="PANTHER" id="PTHR34220">
    <property type="entry name" value="SENSOR HISTIDINE KINASE YPDA"/>
    <property type="match status" value="1"/>
</dbReference>
<dbReference type="KEGG" id="ppsc:EHS13_22875"/>
<keyword evidence="3" id="KW-0418">Kinase</keyword>
<dbReference type="Proteomes" id="UP000426246">
    <property type="component" value="Chromosome"/>
</dbReference>
<keyword evidence="2" id="KW-0547">Nucleotide-binding</keyword>
<dbReference type="InterPro" id="IPR010559">
    <property type="entry name" value="Sig_transdc_His_kin_internal"/>
</dbReference>
<evidence type="ECO:0000256" key="1">
    <source>
        <dbReference type="ARBA" id="ARBA00022679"/>
    </source>
</evidence>
<evidence type="ECO:0000256" key="5">
    <source>
        <dbReference type="ARBA" id="ARBA00023012"/>
    </source>
</evidence>
<dbReference type="GO" id="GO:0016020">
    <property type="term" value="C:membrane"/>
    <property type="evidence" value="ECO:0007669"/>
    <property type="project" value="InterPro"/>
</dbReference>
<keyword evidence="4" id="KW-0067">ATP-binding</keyword>
<protein>
    <recommendedName>
        <fullName evidence="7">Histidine kinase domain-containing protein</fullName>
    </recommendedName>
</protein>
<keyword evidence="6" id="KW-0472">Membrane</keyword>
<proteinExistence type="predicted"/>
<dbReference type="PROSITE" id="PS50109">
    <property type="entry name" value="HIS_KIN"/>
    <property type="match status" value="1"/>
</dbReference>
<dbReference type="InterPro" id="IPR036890">
    <property type="entry name" value="HATPase_C_sf"/>
</dbReference>
<keyword evidence="5" id="KW-0902">Two-component regulatory system</keyword>
<dbReference type="Pfam" id="PF02518">
    <property type="entry name" value="HATPase_c"/>
    <property type="match status" value="1"/>
</dbReference>
<gene>
    <name evidence="8" type="ORF">EHS13_22875</name>
</gene>
<dbReference type="InterPro" id="IPR005467">
    <property type="entry name" value="His_kinase_dom"/>
</dbReference>
<dbReference type="GO" id="GO:0000155">
    <property type="term" value="F:phosphorelay sensor kinase activity"/>
    <property type="evidence" value="ECO:0007669"/>
    <property type="project" value="InterPro"/>
</dbReference>
<evidence type="ECO:0000256" key="6">
    <source>
        <dbReference type="SAM" id="Phobius"/>
    </source>
</evidence>
<organism evidence="8 9">
    <name type="scientific">Paenibacillus psychroresistens</name>
    <dbReference type="NCBI Taxonomy" id="1778678"/>
    <lineage>
        <taxon>Bacteria</taxon>
        <taxon>Bacillati</taxon>
        <taxon>Bacillota</taxon>
        <taxon>Bacilli</taxon>
        <taxon>Bacillales</taxon>
        <taxon>Paenibacillaceae</taxon>
        <taxon>Paenibacillus</taxon>
    </lineage>
</organism>
<name>A0A6B8RWU6_9BACL</name>
<dbReference type="GO" id="GO:0005524">
    <property type="term" value="F:ATP binding"/>
    <property type="evidence" value="ECO:0007669"/>
    <property type="project" value="UniProtKB-KW"/>
</dbReference>